<accession>A0A1F5FV30</accession>
<name>A0A1F5FV30_9BACT</name>
<keyword evidence="10 12" id="KW-0648">Protein biosynthesis</keyword>
<comment type="subunit">
    <text evidence="3 12">Monomer.</text>
</comment>
<evidence type="ECO:0000256" key="6">
    <source>
        <dbReference type="ARBA" id="ARBA00022723"/>
    </source>
</evidence>
<dbReference type="InterPro" id="IPR015803">
    <property type="entry name" value="Cys-tRNA-ligase"/>
</dbReference>
<dbReference type="HAMAP" id="MF_00041">
    <property type="entry name" value="Cys_tRNA_synth"/>
    <property type="match status" value="1"/>
</dbReference>
<dbReference type="GO" id="GO:0008270">
    <property type="term" value="F:zinc ion binding"/>
    <property type="evidence" value="ECO:0007669"/>
    <property type="project" value="UniProtKB-UniRule"/>
</dbReference>
<evidence type="ECO:0000259" key="13">
    <source>
        <dbReference type="Pfam" id="PF01406"/>
    </source>
</evidence>
<proteinExistence type="inferred from homology"/>
<feature type="short sequence motif" description="'HIGH' region" evidence="12">
    <location>
        <begin position="34"/>
        <end position="44"/>
    </location>
</feature>
<dbReference type="CDD" id="cd00672">
    <property type="entry name" value="CysRS_core"/>
    <property type="match status" value="1"/>
</dbReference>
<evidence type="ECO:0000256" key="1">
    <source>
        <dbReference type="ARBA" id="ARBA00004496"/>
    </source>
</evidence>
<dbReference type="AlphaFoldDB" id="A0A1F5FV30"/>
<keyword evidence="9 12" id="KW-0067">ATP-binding</keyword>
<gene>
    <name evidence="12" type="primary">cysS</name>
    <name evidence="15" type="ORF">A2572_04920</name>
</gene>
<evidence type="ECO:0000256" key="3">
    <source>
        <dbReference type="ARBA" id="ARBA00011245"/>
    </source>
</evidence>
<comment type="cofactor">
    <cofactor evidence="12">
        <name>Zn(2+)</name>
        <dbReference type="ChEBI" id="CHEBI:29105"/>
    </cofactor>
    <text evidence="12">Binds 1 zinc ion per subunit.</text>
</comment>
<evidence type="ECO:0000256" key="2">
    <source>
        <dbReference type="ARBA" id="ARBA00005594"/>
    </source>
</evidence>
<organism evidence="15 16">
    <name type="scientific">Candidatus Collierbacteria bacterium RIFOXYD1_FULL_40_9</name>
    <dbReference type="NCBI Taxonomy" id="1817731"/>
    <lineage>
        <taxon>Bacteria</taxon>
        <taxon>Candidatus Collieribacteriota</taxon>
    </lineage>
</organism>
<feature type="domain" description="tRNA synthetases class I catalytic" evidence="13">
    <location>
        <begin position="21"/>
        <end position="335"/>
    </location>
</feature>
<dbReference type="InterPro" id="IPR014729">
    <property type="entry name" value="Rossmann-like_a/b/a_fold"/>
</dbReference>
<dbReference type="InterPro" id="IPR032678">
    <property type="entry name" value="tRNA-synt_1_cat_dom"/>
</dbReference>
<feature type="domain" description="Cysteinyl-tRNA synthetase class Ia DALR" evidence="14">
    <location>
        <begin position="369"/>
        <end position="390"/>
    </location>
</feature>
<dbReference type="InterPro" id="IPR024909">
    <property type="entry name" value="Cys-tRNA/MSH_ligase"/>
</dbReference>
<comment type="subcellular location">
    <subcellularLocation>
        <location evidence="1 12">Cytoplasm</location>
    </subcellularLocation>
</comment>
<protein>
    <recommendedName>
        <fullName evidence="12">Cysteine--tRNA ligase</fullName>
        <ecNumber evidence="12">6.1.1.16</ecNumber>
    </recommendedName>
    <alternativeName>
        <fullName evidence="12">Cysteinyl-tRNA synthetase</fullName>
        <shortName evidence="12">CysRS</shortName>
    </alternativeName>
</protein>
<reference evidence="15 16" key="1">
    <citation type="journal article" date="2016" name="Nat. Commun.">
        <title>Thousands of microbial genomes shed light on interconnected biogeochemical processes in an aquifer system.</title>
        <authorList>
            <person name="Anantharaman K."/>
            <person name="Brown C.T."/>
            <person name="Hug L.A."/>
            <person name="Sharon I."/>
            <person name="Castelle C.J."/>
            <person name="Probst A.J."/>
            <person name="Thomas B.C."/>
            <person name="Singh A."/>
            <person name="Wilkins M.J."/>
            <person name="Karaoz U."/>
            <person name="Brodie E.L."/>
            <person name="Williams K.H."/>
            <person name="Hubbard S.S."/>
            <person name="Banfield J.F."/>
        </authorList>
    </citation>
    <scope>NUCLEOTIDE SEQUENCE [LARGE SCALE GENOMIC DNA]</scope>
</reference>
<comment type="caution">
    <text evidence="15">The sequence shown here is derived from an EMBL/GenBank/DDBJ whole genome shotgun (WGS) entry which is preliminary data.</text>
</comment>
<feature type="binding site" evidence="12">
    <location>
        <position position="258"/>
    </location>
    <ligand>
        <name>Zn(2+)</name>
        <dbReference type="ChEBI" id="CHEBI:29105"/>
    </ligand>
</feature>
<dbReference type="Pfam" id="PF09190">
    <property type="entry name" value="DALR_2"/>
    <property type="match status" value="1"/>
</dbReference>
<keyword evidence="6 12" id="KW-0479">Metal-binding</keyword>
<feature type="binding site" evidence="12">
    <location>
        <position position="290"/>
    </location>
    <ligand>
        <name>ATP</name>
        <dbReference type="ChEBI" id="CHEBI:30616"/>
    </ligand>
</feature>
<dbReference type="PANTHER" id="PTHR10890:SF3">
    <property type="entry name" value="CYSTEINE--TRNA LIGASE, CYTOPLASMIC"/>
    <property type="match status" value="1"/>
</dbReference>
<evidence type="ECO:0000313" key="16">
    <source>
        <dbReference type="Proteomes" id="UP000179237"/>
    </source>
</evidence>
<dbReference type="EC" id="6.1.1.16" evidence="12"/>
<dbReference type="GO" id="GO:0005829">
    <property type="term" value="C:cytosol"/>
    <property type="evidence" value="ECO:0007669"/>
    <property type="project" value="TreeGrafter"/>
</dbReference>
<evidence type="ECO:0000256" key="7">
    <source>
        <dbReference type="ARBA" id="ARBA00022741"/>
    </source>
</evidence>
<evidence type="ECO:0000256" key="11">
    <source>
        <dbReference type="ARBA" id="ARBA00023146"/>
    </source>
</evidence>
<dbReference type="PRINTS" id="PR00983">
    <property type="entry name" value="TRNASYNTHCYS"/>
</dbReference>
<feature type="binding site" evidence="12">
    <location>
        <position position="254"/>
    </location>
    <ligand>
        <name>Zn(2+)</name>
        <dbReference type="ChEBI" id="CHEBI:29105"/>
    </ligand>
</feature>
<dbReference type="EMBL" id="MFAQ01000016">
    <property type="protein sequence ID" value="OGD83452.1"/>
    <property type="molecule type" value="Genomic_DNA"/>
</dbReference>
<feature type="short sequence motif" description="'KMSKS' region" evidence="12">
    <location>
        <begin position="287"/>
        <end position="291"/>
    </location>
</feature>
<evidence type="ECO:0000256" key="9">
    <source>
        <dbReference type="ARBA" id="ARBA00022840"/>
    </source>
</evidence>
<keyword evidence="7 12" id="KW-0547">Nucleotide-binding</keyword>
<dbReference type="GO" id="GO:0006423">
    <property type="term" value="P:cysteinyl-tRNA aminoacylation"/>
    <property type="evidence" value="ECO:0007669"/>
    <property type="project" value="UniProtKB-UniRule"/>
</dbReference>
<dbReference type="InterPro" id="IPR015273">
    <property type="entry name" value="Cys-tRNA-synt_Ia_DALR"/>
</dbReference>
<dbReference type="GO" id="GO:0004817">
    <property type="term" value="F:cysteine-tRNA ligase activity"/>
    <property type="evidence" value="ECO:0007669"/>
    <property type="project" value="UniProtKB-UniRule"/>
</dbReference>
<evidence type="ECO:0000256" key="4">
    <source>
        <dbReference type="ARBA" id="ARBA00022490"/>
    </source>
</evidence>
<dbReference type="InterPro" id="IPR009080">
    <property type="entry name" value="tRNAsynth_Ia_anticodon-bd"/>
</dbReference>
<dbReference type="Gene3D" id="3.40.50.620">
    <property type="entry name" value="HUPs"/>
    <property type="match status" value="1"/>
</dbReference>
<feature type="binding site" evidence="12">
    <location>
        <position position="32"/>
    </location>
    <ligand>
        <name>Zn(2+)</name>
        <dbReference type="ChEBI" id="CHEBI:29105"/>
    </ligand>
</feature>
<evidence type="ECO:0000256" key="5">
    <source>
        <dbReference type="ARBA" id="ARBA00022598"/>
    </source>
</evidence>
<sequence length="469" mass="54049">MLRLFNSLSKKQEEFEPFREVVGEMEVGMYACGPTVYDFAHIGHGRKYVNDDILRRVLENVEGYRVKHVQNITDVGHLVSDADEGEDKLEKGAKKHGKTVWEVAKEYEESFFTDMDLLNILRPTVSCRATDHIEEQINLIEQLVEKGYAYETEEAVYFEVAKFPDYGKLFGQDLAEKLIGVRDEVVTETSKKSPLDFALWFKTFGKFADHVMHWTSPWGEGFPGWHIECSAMSMHYLGEQFEIHTGGEDHLPIHHPNEIAQSEAVTGKSPFAKFWFHSAFLTVDGKKMSKSLGNVYRVTDVMEKGYSPMALRYLYLSTHYRKTMNFTWGALQAAQNSLDKILDKAEMFGKYKEWSYPTISEEIKIKKQEFDRALEDDLNTAKALAVFYEALEFAKTDEETMFVIDEFDKVLGLSLPEEGIARYSKREAAKSKHAELIALREKYRAEKNWVEADKIRDRLVALGVEIKDK</sequence>
<evidence type="ECO:0000256" key="12">
    <source>
        <dbReference type="HAMAP-Rule" id="MF_00041"/>
    </source>
</evidence>
<evidence type="ECO:0000313" key="15">
    <source>
        <dbReference type="EMBL" id="OGD83452.1"/>
    </source>
</evidence>
<dbReference type="Gene3D" id="1.20.120.1910">
    <property type="entry name" value="Cysteine-tRNA ligase, C-terminal anti-codon recognition domain"/>
    <property type="match status" value="1"/>
</dbReference>
<keyword evidence="8 12" id="KW-0862">Zinc</keyword>
<dbReference type="NCBIfam" id="TIGR00435">
    <property type="entry name" value="cysS"/>
    <property type="match status" value="1"/>
</dbReference>
<evidence type="ECO:0000259" key="14">
    <source>
        <dbReference type="Pfam" id="PF09190"/>
    </source>
</evidence>
<dbReference type="SUPFAM" id="SSF52374">
    <property type="entry name" value="Nucleotidylyl transferase"/>
    <property type="match status" value="1"/>
</dbReference>
<keyword evidence="5 12" id="KW-0436">Ligase</keyword>
<dbReference type="SUPFAM" id="SSF47323">
    <property type="entry name" value="Anticodon-binding domain of a subclass of class I aminoacyl-tRNA synthetases"/>
    <property type="match status" value="1"/>
</dbReference>
<comment type="catalytic activity">
    <reaction evidence="12">
        <text>tRNA(Cys) + L-cysteine + ATP = L-cysteinyl-tRNA(Cys) + AMP + diphosphate</text>
        <dbReference type="Rhea" id="RHEA:17773"/>
        <dbReference type="Rhea" id="RHEA-COMP:9661"/>
        <dbReference type="Rhea" id="RHEA-COMP:9679"/>
        <dbReference type="ChEBI" id="CHEBI:30616"/>
        <dbReference type="ChEBI" id="CHEBI:33019"/>
        <dbReference type="ChEBI" id="CHEBI:35235"/>
        <dbReference type="ChEBI" id="CHEBI:78442"/>
        <dbReference type="ChEBI" id="CHEBI:78517"/>
        <dbReference type="ChEBI" id="CHEBI:456215"/>
        <dbReference type="EC" id="6.1.1.16"/>
    </reaction>
</comment>
<feature type="binding site" evidence="12">
    <location>
        <position position="229"/>
    </location>
    <ligand>
        <name>Zn(2+)</name>
        <dbReference type="ChEBI" id="CHEBI:29105"/>
    </ligand>
</feature>
<dbReference type="GO" id="GO:0005524">
    <property type="term" value="F:ATP binding"/>
    <property type="evidence" value="ECO:0007669"/>
    <property type="project" value="UniProtKB-UniRule"/>
</dbReference>
<dbReference type="PANTHER" id="PTHR10890">
    <property type="entry name" value="CYSTEINYL-TRNA SYNTHETASE"/>
    <property type="match status" value="1"/>
</dbReference>
<evidence type="ECO:0000256" key="8">
    <source>
        <dbReference type="ARBA" id="ARBA00022833"/>
    </source>
</evidence>
<keyword evidence="4 12" id="KW-0963">Cytoplasm</keyword>
<comment type="similarity">
    <text evidence="2 12">Belongs to the class-I aminoacyl-tRNA synthetase family.</text>
</comment>
<dbReference type="Proteomes" id="UP000179237">
    <property type="component" value="Unassembled WGS sequence"/>
</dbReference>
<dbReference type="Pfam" id="PF01406">
    <property type="entry name" value="tRNA-synt_1e"/>
    <property type="match status" value="1"/>
</dbReference>
<keyword evidence="11 12" id="KW-0030">Aminoacyl-tRNA synthetase</keyword>
<evidence type="ECO:0000256" key="10">
    <source>
        <dbReference type="ARBA" id="ARBA00022917"/>
    </source>
</evidence>